<dbReference type="Pfam" id="PF00087">
    <property type="entry name" value="Toxin_TOLIP"/>
    <property type="match status" value="1"/>
</dbReference>
<evidence type="ECO:0000313" key="5">
    <source>
        <dbReference type="Proteomes" id="UP000663855"/>
    </source>
</evidence>
<proteinExistence type="predicted"/>
<dbReference type="InterPro" id="IPR045860">
    <property type="entry name" value="Snake_toxin-like_sf"/>
</dbReference>
<feature type="chain" id="PRO_5033028489" description="Snake toxin/toxin-like domain-containing protein" evidence="2">
    <location>
        <begin position="25"/>
        <end position="125"/>
    </location>
</feature>
<dbReference type="SUPFAM" id="SSF57302">
    <property type="entry name" value="Snake toxin-like"/>
    <property type="match status" value="1"/>
</dbReference>
<keyword evidence="1" id="KW-0472">Membrane</keyword>
<feature type="transmembrane region" description="Helical" evidence="1">
    <location>
        <begin position="106"/>
        <end position="124"/>
    </location>
</feature>
<keyword evidence="2" id="KW-0732">Signal</keyword>
<feature type="signal peptide" evidence="2">
    <location>
        <begin position="1"/>
        <end position="24"/>
    </location>
</feature>
<sequence length="125" mass="13299">MAVPFSYIILSSVVFLALQHVATGLTCYLCDDCNTVNNSTPIATSNAVEFSCWKTIILAATVVTRTNRGVMANCKEVDSVIGGTGVRTTCCSKDRCNSGIPLSNSIGLSIFLIMAGSIIQFVLMH</sequence>
<protein>
    <recommendedName>
        <fullName evidence="3">Snake toxin/toxin-like domain-containing protein</fullName>
    </recommendedName>
</protein>
<evidence type="ECO:0000259" key="3">
    <source>
        <dbReference type="Pfam" id="PF00087"/>
    </source>
</evidence>
<gene>
    <name evidence="4" type="ORF">CJN711_LOCUS21723</name>
</gene>
<organism evidence="4 5">
    <name type="scientific">Rotaria magnacalcarata</name>
    <dbReference type="NCBI Taxonomy" id="392030"/>
    <lineage>
        <taxon>Eukaryota</taxon>
        <taxon>Metazoa</taxon>
        <taxon>Spiralia</taxon>
        <taxon>Gnathifera</taxon>
        <taxon>Rotifera</taxon>
        <taxon>Eurotatoria</taxon>
        <taxon>Bdelloidea</taxon>
        <taxon>Philodinida</taxon>
        <taxon>Philodinidae</taxon>
        <taxon>Rotaria</taxon>
    </lineage>
</organism>
<evidence type="ECO:0000313" key="4">
    <source>
        <dbReference type="EMBL" id="CAF1396088.1"/>
    </source>
</evidence>
<feature type="domain" description="Snake toxin/toxin-like" evidence="3">
    <location>
        <begin position="25"/>
        <end position="97"/>
    </location>
</feature>
<keyword evidence="1" id="KW-0812">Transmembrane</keyword>
<reference evidence="4" key="1">
    <citation type="submission" date="2021-02" db="EMBL/GenBank/DDBJ databases">
        <authorList>
            <person name="Nowell W R."/>
        </authorList>
    </citation>
    <scope>NUCLEOTIDE SEQUENCE</scope>
</reference>
<evidence type="ECO:0000256" key="2">
    <source>
        <dbReference type="SAM" id="SignalP"/>
    </source>
</evidence>
<name>A0A815KNW2_9BILA</name>
<dbReference type="Proteomes" id="UP000663855">
    <property type="component" value="Unassembled WGS sequence"/>
</dbReference>
<dbReference type="Gene3D" id="2.10.60.10">
    <property type="entry name" value="CD59"/>
    <property type="match status" value="1"/>
</dbReference>
<accession>A0A815KNW2</accession>
<keyword evidence="1" id="KW-1133">Transmembrane helix</keyword>
<dbReference type="InterPro" id="IPR035076">
    <property type="entry name" value="Toxin/TOLIP"/>
</dbReference>
<dbReference type="AlphaFoldDB" id="A0A815KNW2"/>
<dbReference type="EMBL" id="CAJNOV010010156">
    <property type="protein sequence ID" value="CAF1396088.1"/>
    <property type="molecule type" value="Genomic_DNA"/>
</dbReference>
<evidence type="ECO:0000256" key="1">
    <source>
        <dbReference type="SAM" id="Phobius"/>
    </source>
</evidence>
<comment type="caution">
    <text evidence="4">The sequence shown here is derived from an EMBL/GenBank/DDBJ whole genome shotgun (WGS) entry which is preliminary data.</text>
</comment>
<dbReference type="CDD" id="cd00117">
    <property type="entry name" value="TFP"/>
    <property type="match status" value="1"/>
</dbReference>